<dbReference type="KEGG" id="vdb:AL552_06310"/>
<organism evidence="4 7">
    <name type="scientific">Vibrio diabolicus</name>
    <dbReference type="NCBI Taxonomy" id="50719"/>
    <lineage>
        <taxon>Bacteria</taxon>
        <taxon>Pseudomonadati</taxon>
        <taxon>Pseudomonadota</taxon>
        <taxon>Gammaproteobacteria</taxon>
        <taxon>Vibrionales</taxon>
        <taxon>Vibrionaceae</taxon>
        <taxon>Vibrio</taxon>
        <taxon>Vibrio diabolicus subgroup</taxon>
    </lineage>
</organism>
<dbReference type="GO" id="GO:0003677">
    <property type="term" value="F:DNA binding"/>
    <property type="evidence" value="ECO:0007669"/>
    <property type="project" value="UniProtKB-UniRule"/>
</dbReference>
<dbReference type="InterPro" id="IPR036388">
    <property type="entry name" value="WH-like_DNA-bd_sf"/>
</dbReference>
<dbReference type="GO" id="GO:0006355">
    <property type="term" value="P:regulation of DNA-templated transcription"/>
    <property type="evidence" value="ECO:0007669"/>
    <property type="project" value="InterPro"/>
</dbReference>
<feature type="domain" description="OmpR/PhoB-type" evidence="3">
    <location>
        <begin position="1"/>
        <end position="86"/>
    </location>
</feature>
<protein>
    <submittedName>
        <fullName evidence="5">Winged helix family transcriptional regulator</fullName>
    </submittedName>
    <submittedName>
        <fullName evidence="4">Winged helix-turn-helix domain-containing protein</fullName>
    </submittedName>
</protein>
<dbReference type="SMART" id="SM00862">
    <property type="entry name" value="Trans_reg_C"/>
    <property type="match status" value="1"/>
</dbReference>
<dbReference type="Gene3D" id="1.10.10.10">
    <property type="entry name" value="Winged helix-like DNA-binding domain superfamily/Winged helix DNA-binding domain"/>
    <property type="match status" value="1"/>
</dbReference>
<reference evidence="5" key="1">
    <citation type="submission" date="2017-12" db="EMBL/GenBank/DDBJ databases">
        <authorList>
            <person name="Pipes S.E."/>
            <person name="Lovell C.R."/>
        </authorList>
    </citation>
    <scope>NUCLEOTIDE SEQUENCE</scope>
    <source>
        <strain evidence="5">JBS-8-11-1</strain>
    </source>
</reference>
<dbReference type="Proteomes" id="UP000283878">
    <property type="component" value="Unassembled WGS sequence"/>
</dbReference>
<dbReference type="InterPro" id="IPR001867">
    <property type="entry name" value="OmpR/PhoB-type_DNA-bd"/>
</dbReference>
<reference evidence="4 7" key="3">
    <citation type="submission" date="2021-01" db="EMBL/GenBank/DDBJ databases">
        <title>Characterization of a novel blaVMB-2- harboring plasmid in Vibrio diabolicus.</title>
        <authorList>
            <person name="Liu M."/>
        </authorList>
    </citation>
    <scope>NUCLEOTIDE SEQUENCE [LARGE SCALE GENOMIC DNA]</scope>
    <source>
        <strain evidence="4 7">SLV18</strain>
    </source>
</reference>
<name>A0AA92R9S8_9VIBR</name>
<feature type="DNA-binding region" description="OmpR/PhoB-type" evidence="2">
    <location>
        <begin position="1"/>
        <end position="86"/>
    </location>
</feature>
<dbReference type="CDD" id="cd00383">
    <property type="entry name" value="trans_reg_C"/>
    <property type="match status" value="1"/>
</dbReference>
<dbReference type="InterPro" id="IPR016032">
    <property type="entry name" value="Sig_transdc_resp-reg_C-effctor"/>
</dbReference>
<evidence type="ECO:0000313" key="4">
    <source>
        <dbReference type="EMBL" id="QRG86004.1"/>
    </source>
</evidence>
<proteinExistence type="predicted"/>
<dbReference type="SUPFAM" id="SSF46894">
    <property type="entry name" value="C-terminal effector domain of the bipartite response regulators"/>
    <property type="match status" value="1"/>
</dbReference>
<evidence type="ECO:0000259" key="3">
    <source>
        <dbReference type="PROSITE" id="PS51755"/>
    </source>
</evidence>
<evidence type="ECO:0000256" key="2">
    <source>
        <dbReference type="PROSITE-ProRule" id="PRU01091"/>
    </source>
</evidence>
<reference evidence="5 6" key="2">
    <citation type="journal article" date="2018" name="AMB Express">
        <title>Occurrence and significance of pathogenicity and fitness islands in environmental vibrios.</title>
        <authorList>
            <person name="Klein S."/>
            <person name="Pipes S."/>
            <person name="Lovell C.R."/>
        </authorList>
    </citation>
    <scope>NUCLEOTIDE SEQUENCE [LARGE SCALE GENOMIC DNA]</scope>
    <source>
        <strain evidence="5 6">JBS-8-11-1</strain>
    </source>
</reference>
<dbReference type="EMBL" id="PKPZ01000003">
    <property type="protein sequence ID" value="RPB42079.1"/>
    <property type="molecule type" value="Genomic_DNA"/>
</dbReference>
<accession>A0AA92R9S8</accession>
<dbReference type="PROSITE" id="PS51755">
    <property type="entry name" value="OMPR_PHOB"/>
    <property type="match status" value="1"/>
</dbReference>
<evidence type="ECO:0000313" key="5">
    <source>
        <dbReference type="EMBL" id="RPB42079.1"/>
    </source>
</evidence>
<evidence type="ECO:0000256" key="1">
    <source>
        <dbReference type="ARBA" id="ARBA00023125"/>
    </source>
</evidence>
<dbReference type="EMBL" id="CP069197">
    <property type="protein sequence ID" value="QRG86004.1"/>
    <property type="molecule type" value="Genomic_DNA"/>
</dbReference>
<dbReference type="AlphaFoldDB" id="A0AA92R9S8"/>
<sequence>MINRPPDKKLVQLTSVQFELLRTLTHYQDQVLSKPFLYETVLKRTFSEHDRALDMHISRIRKRLVSEGINADRIQTVHRQGYVFKHAKK</sequence>
<evidence type="ECO:0000313" key="6">
    <source>
        <dbReference type="Proteomes" id="UP000283878"/>
    </source>
</evidence>
<keyword evidence="1 2" id="KW-0238">DNA-binding</keyword>
<dbReference type="Proteomes" id="UP000596337">
    <property type="component" value="Chromosome 2"/>
</dbReference>
<gene>
    <name evidence="5" type="ORF">CYQ91_05730</name>
    <name evidence="4" type="ORF">JOS67_22830</name>
</gene>
<dbReference type="GO" id="GO:0000160">
    <property type="term" value="P:phosphorelay signal transduction system"/>
    <property type="evidence" value="ECO:0007669"/>
    <property type="project" value="InterPro"/>
</dbReference>
<evidence type="ECO:0000313" key="7">
    <source>
        <dbReference type="Proteomes" id="UP000596337"/>
    </source>
</evidence>
<dbReference type="Pfam" id="PF00486">
    <property type="entry name" value="Trans_reg_C"/>
    <property type="match status" value="1"/>
</dbReference>